<dbReference type="AlphaFoldDB" id="A0AA86PAS0"/>
<evidence type="ECO:0000313" key="1">
    <source>
        <dbReference type="EMBL" id="CAI9935287.1"/>
    </source>
</evidence>
<dbReference type="EMBL" id="CAXDID020000499">
    <property type="protein sequence ID" value="CAL6097576.1"/>
    <property type="molecule type" value="Genomic_DNA"/>
</dbReference>
<evidence type="ECO:0000313" key="3">
    <source>
        <dbReference type="Proteomes" id="UP001642409"/>
    </source>
</evidence>
<organism evidence="1">
    <name type="scientific">Hexamita inflata</name>
    <dbReference type="NCBI Taxonomy" id="28002"/>
    <lineage>
        <taxon>Eukaryota</taxon>
        <taxon>Metamonada</taxon>
        <taxon>Diplomonadida</taxon>
        <taxon>Hexamitidae</taxon>
        <taxon>Hexamitinae</taxon>
        <taxon>Hexamita</taxon>
    </lineage>
</organism>
<keyword evidence="3" id="KW-1185">Reference proteome</keyword>
<dbReference type="Proteomes" id="UP001642409">
    <property type="component" value="Unassembled WGS sequence"/>
</dbReference>
<sequence length="107" mass="12094">MKKASEYLIVLAKTTLQPDIERGQKSPASVQNGWFGPANPQEFSPPSLSYPYPIQRVFVYGQAHQLPNTILFDSIHLHSLFQIEVSGILHKHQDPDKQVFGITLQTH</sequence>
<protein>
    <submittedName>
        <fullName evidence="2">Hypothetical_protein</fullName>
    </submittedName>
</protein>
<gene>
    <name evidence="1" type="ORF">HINF_LOCUS22932</name>
    <name evidence="2" type="ORF">HINF_LOCUS69126</name>
</gene>
<proteinExistence type="predicted"/>
<accession>A0AA86PAS0</accession>
<reference evidence="1" key="1">
    <citation type="submission" date="2023-06" db="EMBL/GenBank/DDBJ databases">
        <authorList>
            <person name="Kurt Z."/>
        </authorList>
    </citation>
    <scope>NUCLEOTIDE SEQUENCE</scope>
</reference>
<dbReference type="EMBL" id="CATOUU010000600">
    <property type="protein sequence ID" value="CAI9935287.1"/>
    <property type="molecule type" value="Genomic_DNA"/>
</dbReference>
<evidence type="ECO:0000313" key="2">
    <source>
        <dbReference type="EMBL" id="CAL6097576.1"/>
    </source>
</evidence>
<reference evidence="2 3" key="2">
    <citation type="submission" date="2024-07" db="EMBL/GenBank/DDBJ databases">
        <authorList>
            <person name="Akdeniz Z."/>
        </authorList>
    </citation>
    <scope>NUCLEOTIDE SEQUENCE [LARGE SCALE GENOMIC DNA]</scope>
</reference>
<name>A0AA86PAS0_9EUKA</name>
<comment type="caution">
    <text evidence="1">The sequence shown here is derived from an EMBL/GenBank/DDBJ whole genome shotgun (WGS) entry which is preliminary data.</text>
</comment>